<comment type="subunit">
    <text evidence="1">Homodimer.</text>
</comment>
<gene>
    <name evidence="6" type="ORF">JR316_008148</name>
</gene>
<dbReference type="Gene3D" id="2.80.10.50">
    <property type="match status" value="1"/>
</dbReference>
<evidence type="ECO:0000313" key="6">
    <source>
        <dbReference type="EMBL" id="KAG5166077.1"/>
    </source>
</evidence>
<dbReference type="AlphaFoldDB" id="A0A8H7XSL6"/>
<evidence type="ECO:0000256" key="5">
    <source>
        <dbReference type="ARBA" id="ARBA00025775"/>
    </source>
</evidence>
<keyword evidence="2" id="KW-0646">Protease inhibitor</keyword>
<keyword evidence="3" id="KW-0789">Thiol protease inhibitor</keyword>
<dbReference type="OrthoDB" id="2905687at2759"/>
<reference evidence="6" key="1">
    <citation type="submission" date="2021-02" db="EMBL/GenBank/DDBJ databases">
        <title>Psilocybe cubensis genome.</title>
        <authorList>
            <person name="Mckernan K.J."/>
            <person name="Crawford S."/>
            <person name="Trippe A."/>
            <person name="Kane L.T."/>
            <person name="Mclaughlin S."/>
        </authorList>
    </citation>
    <scope>NUCLEOTIDE SEQUENCE [LARGE SCALE GENOMIC DNA]</scope>
    <source>
        <strain evidence="6">MGC-MH-2018</strain>
    </source>
</reference>
<evidence type="ECO:0000256" key="1">
    <source>
        <dbReference type="ARBA" id="ARBA00011738"/>
    </source>
</evidence>
<comment type="function">
    <text evidence="4">Binds and inhibits cysteine proteinases. Inhibits most strongly papain and cathepsin L, more weakly bromelain and cathepsin B while it is completely ineffective against cathepsin H.</text>
</comment>
<protein>
    <recommendedName>
        <fullName evidence="7">Lectin</fullName>
    </recommendedName>
</protein>
<dbReference type="GO" id="GO:0004869">
    <property type="term" value="F:cysteine-type endopeptidase inhibitor activity"/>
    <property type="evidence" value="ECO:0007669"/>
    <property type="project" value="UniProtKB-KW"/>
</dbReference>
<evidence type="ECO:0008006" key="7">
    <source>
        <dbReference type="Google" id="ProtNLM"/>
    </source>
</evidence>
<dbReference type="EMBL" id="JAFIQS010000008">
    <property type="protein sequence ID" value="KAG5166077.1"/>
    <property type="molecule type" value="Genomic_DNA"/>
</dbReference>
<comment type="caution">
    <text evidence="6">The sequence shown here is derived from an EMBL/GenBank/DDBJ whole genome shotgun (WGS) entry which is preliminary data.</text>
</comment>
<evidence type="ECO:0000256" key="4">
    <source>
        <dbReference type="ARBA" id="ARBA00024855"/>
    </source>
</evidence>
<evidence type="ECO:0000256" key="3">
    <source>
        <dbReference type="ARBA" id="ARBA00022704"/>
    </source>
</evidence>
<dbReference type="Pfam" id="PF10467">
    <property type="entry name" value="Inhibitor_I48"/>
    <property type="match status" value="1"/>
</dbReference>
<organism evidence="6">
    <name type="scientific">Psilocybe cubensis</name>
    <name type="common">Psychedelic mushroom</name>
    <name type="synonym">Stropharia cubensis</name>
    <dbReference type="NCBI Taxonomy" id="181762"/>
    <lineage>
        <taxon>Eukaryota</taxon>
        <taxon>Fungi</taxon>
        <taxon>Dikarya</taxon>
        <taxon>Basidiomycota</taxon>
        <taxon>Agaricomycotina</taxon>
        <taxon>Agaricomycetes</taxon>
        <taxon>Agaricomycetidae</taxon>
        <taxon>Agaricales</taxon>
        <taxon>Agaricineae</taxon>
        <taxon>Strophariaceae</taxon>
        <taxon>Psilocybe</taxon>
    </lineage>
</organism>
<accession>A0A8H7XSL6</accession>
<proteinExistence type="inferred from homology"/>
<comment type="similarity">
    <text evidence="5">Belongs to the protease inhibitor I48 family.</text>
</comment>
<name>A0A8H7XSL6_PSICU</name>
<sequence length="160" mass="17436">MALSDGNYLIRVVPTNISWPFARGNYATRGDISAPITVQAQITTDNSNQIWGVRADSSSPNTYKITQPTNPNIHIGPVIGGFGLDNSGRDVIYSRTIVDWVLTQVDASANTYIIEQQSHEIGSINAVTVSNAHLVVQQIGLGDNKSPLPQWQFISQDDLD</sequence>
<evidence type="ECO:0000256" key="2">
    <source>
        <dbReference type="ARBA" id="ARBA00022690"/>
    </source>
</evidence>
<dbReference type="InterPro" id="IPR019508">
    <property type="entry name" value="Prot_inh_I48_clitocypin"/>
</dbReference>